<proteinExistence type="predicted"/>
<evidence type="ECO:0000313" key="3">
    <source>
        <dbReference type="Proteomes" id="UP001054889"/>
    </source>
</evidence>
<dbReference type="PANTHER" id="PTHR34061:SF15">
    <property type="entry name" value="EXPRESSED PROTEIN"/>
    <property type="match status" value="1"/>
</dbReference>
<dbReference type="PANTHER" id="PTHR34061">
    <property type="entry name" value="PROTEIN, PUTATIVE-RELATED"/>
    <property type="match status" value="1"/>
</dbReference>
<protein>
    <submittedName>
        <fullName evidence="2">Uncharacterized protein</fullName>
    </submittedName>
</protein>
<dbReference type="Proteomes" id="UP001054889">
    <property type="component" value="Unassembled WGS sequence"/>
</dbReference>
<reference evidence="2" key="1">
    <citation type="journal article" date="2018" name="DNA Res.">
        <title>Multiple hybrid de novo genome assembly of finger millet, an orphan allotetraploid crop.</title>
        <authorList>
            <person name="Hatakeyama M."/>
            <person name="Aluri S."/>
            <person name="Balachadran M.T."/>
            <person name="Sivarajan S.R."/>
            <person name="Patrignani A."/>
            <person name="Gruter S."/>
            <person name="Poveda L."/>
            <person name="Shimizu-Inatsugi R."/>
            <person name="Baeten J."/>
            <person name="Francoijs K.J."/>
            <person name="Nataraja K.N."/>
            <person name="Reddy Y.A.N."/>
            <person name="Phadnis S."/>
            <person name="Ravikumar R.L."/>
            <person name="Schlapbach R."/>
            <person name="Sreeman S.M."/>
            <person name="Shimizu K.K."/>
        </authorList>
    </citation>
    <scope>NUCLEOTIDE SEQUENCE</scope>
</reference>
<gene>
    <name evidence="2" type="primary">gb24410</name>
    <name evidence="2" type="ORF">PR202_gb24410</name>
</gene>
<accession>A0AAV5FLI7</accession>
<organism evidence="2 3">
    <name type="scientific">Eleusine coracana subsp. coracana</name>
    <dbReference type="NCBI Taxonomy" id="191504"/>
    <lineage>
        <taxon>Eukaryota</taxon>
        <taxon>Viridiplantae</taxon>
        <taxon>Streptophyta</taxon>
        <taxon>Embryophyta</taxon>
        <taxon>Tracheophyta</taxon>
        <taxon>Spermatophyta</taxon>
        <taxon>Magnoliopsida</taxon>
        <taxon>Liliopsida</taxon>
        <taxon>Poales</taxon>
        <taxon>Poaceae</taxon>
        <taxon>PACMAD clade</taxon>
        <taxon>Chloridoideae</taxon>
        <taxon>Cynodonteae</taxon>
        <taxon>Eleusininae</taxon>
        <taxon>Eleusine</taxon>
    </lineage>
</organism>
<feature type="region of interest" description="Disordered" evidence="1">
    <location>
        <begin position="1"/>
        <end position="30"/>
    </location>
</feature>
<name>A0AAV5FLI7_ELECO</name>
<keyword evidence="3" id="KW-1185">Reference proteome</keyword>
<dbReference type="AlphaFoldDB" id="A0AAV5FLI7"/>
<reference evidence="2" key="2">
    <citation type="submission" date="2021-12" db="EMBL/GenBank/DDBJ databases">
        <title>Resequencing data analysis of finger millet.</title>
        <authorList>
            <person name="Hatakeyama M."/>
            <person name="Aluri S."/>
            <person name="Balachadran M.T."/>
            <person name="Sivarajan S.R."/>
            <person name="Poveda L."/>
            <person name="Shimizu-Inatsugi R."/>
            <person name="Schlapbach R."/>
            <person name="Sreeman S.M."/>
            <person name="Shimizu K.K."/>
        </authorList>
    </citation>
    <scope>NUCLEOTIDE SEQUENCE</scope>
</reference>
<feature type="compositionally biased region" description="Basic residues" evidence="1">
    <location>
        <begin position="101"/>
        <end position="115"/>
    </location>
</feature>
<evidence type="ECO:0000256" key="1">
    <source>
        <dbReference type="SAM" id="MobiDB-lite"/>
    </source>
</evidence>
<comment type="caution">
    <text evidence="2">The sequence shown here is derived from an EMBL/GenBank/DDBJ whole genome shotgun (WGS) entry which is preliminary data.</text>
</comment>
<feature type="compositionally biased region" description="Low complexity" evidence="1">
    <location>
        <begin position="17"/>
        <end position="27"/>
    </location>
</feature>
<evidence type="ECO:0000313" key="2">
    <source>
        <dbReference type="EMBL" id="GJN35616.1"/>
    </source>
</evidence>
<feature type="region of interest" description="Disordered" evidence="1">
    <location>
        <begin position="80"/>
        <end position="125"/>
    </location>
</feature>
<dbReference type="EMBL" id="BQKI01000088">
    <property type="protein sequence ID" value="GJN35616.1"/>
    <property type="molecule type" value="Genomic_DNA"/>
</dbReference>
<sequence length="125" mass="12495">MPTLAASSPGCAPFPFRRGGATARTRGMPGQGCGRPLGRAAGVVGGGIAAAFFASLERCSCVEVRTKEEEDDDVDAEAAAPLMHRGGGGSPTTTAAATASRGRRTTTGKGGRRRGLGCCENGAVN</sequence>
<feature type="compositionally biased region" description="Low complexity" evidence="1">
    <location>
        <begin position="91"/>
        <end position="100"/>
    </location>
</feature>